<dbReference type="GO" id="GO:0006888">
    <property type="term" value="P:endoplasmic reticulum to Golgi vesicle-mediated transport"/>
    <property type="evidence" value="ECO:0007669"/>
    <property type="project" value="TreeGrafter"/>
</dbReference>
<keyword evidence="5" id="KW-0931">ER-Golgi transport</keyword>
<dbReference type="CDD" id="cd14856">
    <property type="entry name" value="TRAPPC4_synbindin"/>
    <property type="match status" value="1"/>
</dbReference>
<accession>A0AAW2HCJ4</accession>
<evidence type="ECO:0000256" key="10">
    <source>
        <dbReference type="ARBA" id="ARBA00046941"/>
    </source>
</evidence>
<evidence type="ECO:0000256" key="4">
    <source>
        <dbReference type="ARBA" id="ARBA00022824"/>
    </source>
</evidence>
<keyword evidence="3" id="KW-0813">Transport</keyword>
<keyword evidence="4" id="KW-0256">Endoplasmic reticulum</keyword>
<protein>
    <recommendedName>
        <fullName evidence="8">Trafficking protein particle complex subunit 4</fullName>
    </recommendedName>
</protein>
<dbReference type="GO" id="GO:0005794">
    <property type="term" value="C:Golgi apparatus"/>
    <property type="evidence" value="ECO:0007669"/>
    <property type="project" value="UniProtKB-SubCell"/>
</dbReference>
<organism evidence="11">
    <name type="scientific">Menopon gallinae</name>
    <name type="common">poultry shaft louse</name>
    <dbReference type="NCBI Taxonomy" id="328185"/>
    <lineage>
        <taxon>Eukaryota</taxon>
        <taxon>Metazoa</taxon>
        <taxon>Ecdysozoa</taxon>
        <taxon>Arthropoda</taxon>
        <taxon>Hexapoda</taxon>
        <taxon>Insecta</taxon>
        <taxon>Pterygota</taxon>
        <taxon>Neoptera</taxon>
        <taxon>Paraneoptera</taxon>
        <taxon>Psocodea</taxon>
        <taxon>Troctomorpha</taxon>
        <taxon>Phthiraptera</taxon>
        <taxon>Amblycera</taxon>
        <taxon>Menoponidae</taxon>
        <taxon>Menopon</taxon>
    </lineage>
</organism>
<evidence type="ECO:0000256" key="3">
    <source>
        <dbReference type="ARBA" id="ARBA00022448"/>
    </source>
</evidence>
<keyword evidence="6" id="KW-0333">Golgi apparatus</keyword>
<evidence type="ECO:0000256" key="9">
    <source>
        <dbReference type="ARBA" id="ARBA00046052"/>
    </source>
</evidence>
<evidence type="ECO:0000256" key="8">
    <source>
        <dbReference type="ARBA" id="ARBA00039791"/>
    </source>
</evidence>
<sequence length="328" mass="37522">MVIYGVYIVSKSGGLIFNHDHSIVKIENERVFNYPLDIRLEYENKKIVVNYGRKDGIQVGHVLLTVNKIPVNGRELEDGRDAMEVLGNPDNYPLSLKFGRPKMTTNEKIFLASMFYPLFAIASQLSPEPGSSGIEVLEADTFKLHCFQTLTGVKFIIISEPHQTGMDALLRRIYELYADFALKNPFYSLEMPIRSKHSRSIPTFVCVRCFVRLRTASSLLLIFRFGYTSPSNVSVLHRISQLPKQKRAGPAGEERKERFKTVLPYNREGAWKECLIFRPSWIGPNRDSLEFRMKLSSCDAGMLYGRSLLVFVLPRTRLVAASQGRWCW</sequence>
<dbReference type="InterPro" id="IPR007233">
    <property type="entry name" value="TRAPPC"/>
</dbReference>
<evidence type="ECO:0000256" key="7">
    <source>
        <dbReference type="ARBA" id="ARBA00038179"/>
    </source>
</evidence>
<dbReference type="PANTHER" id="PTHR23249:SF15">
    <property type="entry name" value="TRAFFICKING PROTEIN PARTICLE COMPLEX SUBUNIT 4"/>
    <property type="match status" value="1"/>
</dbReference>
<dbReference type="Gene3D" id="3.30.450.70">
    <property type="match status" value="1"/>
</dbReference>
<comment type="subunit">
    <text evidence="10">Component of the multisubunit TRAPP (transport protein particle) complex, which includes at least TRAPPC2, TRAPPC2L, TRAPPC3, TRAPPC3L, TRAPPC4, TRAPPC5, TRAPPC8, TRAPPC9, TRAPPC10, TRAPPC11 and TRAPPC12. Interacts with SDC2.</text>
</comment>
<evidence type="ECO:0000256" key="1">
    <source>
        <dbReference type="ARBA" id="ARBA00004240"/>
    </source>
</evidence>
<dbReference type="GO" id="GO:0030008">
    <property type="term" value="C:TRAPP complex"/>
    <property type="evidence" value="ECO:0007669"/>
    <property type="project" value="InterPro"/>
</dbReference>
<comment type="subcellular location">
    <subcellularLocation>
        <location evidence="1">Endoplasmic reticulum</location>
    </subcellularLocation>
    <subcellularLocation>
        <location evidence="2">Golgi apparatus</location>
    </subcellularLocation>
</comment>
<evidence type="ECO:0000256" key="5">
    <source>
        <dbReference type="ARBA" id="ARBA00022892"/>
    </source>
</evidence>
<evidence type="ECO:0000313" key="11">
    <source>
        <dbReference type="EMBL" id="KAL0267608.1"/>
    </source>
</evidence>
<dbReference type="GO" id="GO:0005783">
    <property type="term" value="C:endoplasmic reticulum"/>
    <property type="evidence" value="ECO:0007669"/>
    <property type="project" value="UniProtKB-SubCell"/>
</dbReference>
<dbReference type="SMART" id="SM01399">
    <property type="entry name" value="Sybindin"/>
    <property type="match status" value="1"/>
</dbReference>
<dbReference type="AlphaFoldDB" id="A0AAW2HCJ4"/>
<reference evidence="11" key="1">
    <citation type="journal article" date="2024" name="Gigascience">
        <title>Chromosome-level genome of the poultry shaft louse Menopon gallinae provides insight into the host-switching and adaptive evolution of parasitic lice.</title>
        <authorList>
            <person name="Xu Y."/>
            <person name="Ma L."/>
            <person name="Liu S."/>
            <person name="Liang Y."/>
            <person name="Liu Q."/>
            <person name="He Z."/>
            <person name="Tian L."/>
            <person name="Duan Y."/>
            <person name="Cai W."/>
            <person name="Li H."/>
            <person name="Song F."/>
        </authorList>
    </citation>
    <scope>NUCLEOTIDE SEQUENCE</scope>
    <source>
        <strain evidence="11">Cailab_2023a</strain>
    </source>
</reference>
<gene>
    <name evidence="11" type="ORF">PYX00_009832</name>
</gene>
<evidence type="ECO:0000256" key="6">
    <source>
        <dbReference type="ARBA" id="ARBA00023034"/>
    </source>
</evidence>
<dbReference type="Gene3D" id="2.30.42.40">
    <property type="match status" value="1"/>
</dbReference>
<comment type="function">
    <text evidence="9">Core component of the TRAPP complexes which has a function of guanine nucleotide exchange factor activity for Rab1 GTPase. Plays a role in vesicular transport from endoplasmic reticulum to Golgi and autophagy. May play a role in dendrite postsynaptic membrane trafficking.</text>
</comment>
<name>A0AAW2HCJ4_9NEOP</name>
<dbReference type="PANTHER" id="PTHR23249">
    <property type="entry name" value="TRAFFICKING PROTEIN PARTICLE COMPLEX SUBUNIT"/>
    <property type="match status" value="1"/>
</dbReference>
<dbReference type="EMBL" id="JARGDH010000005">
    <property type="protein sequence ID" value="KAL0267608.1"/>
    <property type="molecule type" value="Genomic_DNA"/>
</dbReference>
<dbReference type="InterPro" id="IPR011012">
    <property type="entry name" value="Longin-like_dom_sf"/>
</dbReference>
<comment type="caution">
    <text evidence="11">The sequence shown here is derived from an EMBL/GenBank/DDBJ whole genome shotgun (WGS) entry which is preliminary data.</text>
</comment>
<dbReference type="SUPFAM" id="SSF64356">
    <property type="entry name" value="SNARE-like"/>
    <property type="match status" value="1"/>
</dbReference>
<evidence type="ECO:0000256" key="2">
    <source>
        <dbReference type="ARBA" id="ARBA00004555"/>
    </source>
</evidence>
<comment type="similarity">
    <text evidence="7">Belongs to the TRAPP small subunits family. TRAPPC4 subfamily.</text>
</comment>
<dbReference type="Pfam" id="PF04099">
    <property type="entry name" value="Sybindin"/>
    <property type="match status" value="1"/>
</dbReference>
<proteinExistence type="inferred from homology"/>